<feature type="transmembrane region" description="Helical" evidence="1">
    <location>
        <begin position="251"/>
        <end position="269"/>
    </location>
</feature>
<protein>
    <submittedName>
        <fullName evidence="2">Uncharacterized protein</fullName>
    </submittedName>
</protein>
<feature type="transmembrane region" description="Helical" evidence="1">
    <location>
        <begin position="150"/>
        <end position="171"/>
    </location>
</feature>
<sequence length="449" mass="47346">MRSGPRTTLEFALRALGAALLGVAALDYLAYEFVLVDLATGERGWSDGVYLWPGLRYSLAGRALIVLAAIGGMAAFGAFALARVRRTAGVLLALAAICAALQLGAAVAAAAVFREELLAHRVTVDPDTSIRWLVHRDLSGYAYPLSVQRIVGALASLSIVATALAGVRVALGRGWPPARAWLTAALAVPLVLATGALAWLWQEFAVPRPGSGFEAHHVAFVQSVRWAIAAAALAIATAAALLLRGTSRARLVFAAGLCALGLAAAVATAPHRRAIDTLAPPPRPAVTPRLSVWLRAPWDFDARVTGACVESPSFDHDVVVFVDDRTGGFAAKIDGFPVPLADEPDDLRAELARHIHPNERLVLFADRRVPVAALMPLLERLPPTEIGRVVVAGITVRALLSAEGPTMAWRGCTIGALHLPTFLRTEFAPGTTWGAILDDPALVPGPEAR</sequence>
<organism evidence="2 3">
    <name type="scientific">Nannocystis punicea</name>
    <dbReference type="NCBI Taxonomy" id="2995304"/>
    <lineage>
        <taxon>Bacteria</taxon>
        <taxon>Pseudomonadati</taxon>
        <taxon>Myxococcota</taxon>
        <taxon>Polyangia</taxon>
        <taxon>Nannocystales</taxon>
        <taxon>Nannocystaceae</taxon>
        <taxon>Nannocystis</taxon>
    </lineage>
</organism>
<keyword evidence="1" id="KW-0812">Transmembrane</keyword>
<feature type="transmembrane region" description="Helical" evidence="1">
    <location>
        <begin position="12"/>
        <end position="31"/>
    </location>
</feature>
<reference evidence="2" key="1">
    <citation type="submission" date="2022-11" db="EMBL/GenBank/DDBJ databases">
        <title>Minimal conservation of predation-associated metabolite biosynthetic gene clusters underscores biosynthetic potential of Myxococcota including descriptions for ten novel species: Archangium lansinium sp. nov., Myxococcus landrumus sp. nov., Nannocystis bai.</title>
        <authorList>
            <person name="Ahearne A."/>
            <person name="Stevens C."/>
            <person name="Dowd S."/>
        </authorList>
    </citation>
    <scope>NUCLEOTIDE SEQUENCE</scope>
    <source>
        <strain evidence="2">Fl3</strain>
    </source>
</reference>
<keyword evidence="3" id="KW-1185">Reference proteome</keyword>
<dbReference type="Proteomes" id="UP001164459">
    <property type="component" value="Chromosome"/>
</dbReference>
<feature type="transmembrane region" description="Helical" evidence="1">
    <location>
        <begin position="180"/>
        <end position="201"/>
    </location>
</feature>
<feature type="transmembrane region" description="Helical" evidence="1">
    <location>
        <begin position="89"/>
        <end position="113"/>
    </location>
</feature>
<name>A0ABY7H957_9BACT</name>
<dbReference type="RefSeq" id="WP_269038141.1">
    <property type="nucleotide sequence ID" value="NZ_CP114040.1"/>
</dbReference>
<feature type="transmembrane region" description="Helical" evidence="1">
    <location>
        <begin position="226"/>
        <end position="244"/>
    </location>
</feature>
<proteinExistence type="predicted"/>
<evidence type="ECO:0000313" key="2">
    <source>
        <dbReference type="EMBL" id="WAS95797.1"/>
    </source>
</evidence>
<accession>A0ABY7H957</accession>
<evidence type="ECO:0000256" key="1">
    <source>
        <dbReference type="SAM" id="Phobius"/>
    </source>
</evidence>
<dbReference type="EMBL" id="CP114040">
    <property type="protein sequence ID" value="WAS95797.1"/>
    <property type="molecule type" value="Genomic_DNA"/>
</dbReference>
<evidence type="ECO:0000313" key="3">
    <source>
        <dbReference type="Proteomes" id="UP001164459"/>
    </source>
</evidence>
<keyword evidence="1" id="KW-1133">Transmembrane helix</keyword>
<gene>
    <name evidence="2" type="ORF">O0S08_06505</name>
</gene>
<keyword evidence="1" id="KW-0472">Membrane</keyword>
<feature type="transmembrane region" description="Helical" evidence="1">
    <location>
        <begin position="59"/>
        <end position="82"/>
    </location>
</feature>